<keyword evidence="1" id="KW-0812">Transmembrane</keyword>
<dbReference type="RefSeq" id="WP_006956308.1">
    <property type="nucleotide sequence ID" value="NZ_CH672407.1"/>
</dbReference>
<comment type="caution">
    <text evidence="2">The sequence shown here is derived from an EMBL/GenBank/DDBJ whole genome shotgun (WGS) entry which is preliminary data.</text>
</comment>
<gene>
    <name evidence="2" type="ORF">OS145_04188</name>
</gene>
<dbReference type="InterPro" id="IPR009339">
    <property type="entry name" value="DUF998"/>
</dbReference>
<feature type="transmembrane region" description="Helical" evidence="1">
    <location>
        <begin position="129"/>
        <end position="147"/>
    </location>
</feature>
<dbReference type="Pfam" id="PF06197">
    <property type="entry name" value="DUF998"/>
    <property type="match status" value="1"/>
</dbReference>
<evidence type="ECO:0000313" key="3">
    <source>
        <dbReference type="Proteomes" id="UP000016543"/>
    </source>
</evidence>
<keyword evidence="1" id="KW-1133">Transmembrane helix</keyword>
<evidence type="ECO:0000256" key="1">
    <source>
        <dbReference type="SAM" id="Phobius"/>
    </source>
</evidence>
<feature type="transmembrane region" description="Helical" evidence="1">
    <location>
        <begin position="19"/>
        <end position="36"/>
    </location>
</feature>
<dbReference type="Proteomes" id="UP000016543">
    <property type="component" value="Unassembled WGS sequence"/>
</dbReference>
<reference evidence="2 3" key="1">
    <citation type="submission" date="2006-01" db="EMBL/GenBank/DDBJ databases">
        <authorList>
            <person name="Brettar I."/>
            <person name="Hofle M."/>
            <person name="Ferriera S."/>
            <person name="Johnson J."/>
            <person name="Kravitz S."/>
            <person name="Halpern A."/>
            <person name="Remington K."/>
            <person name="Beeson K."/>
            <person name="Tran B."/>
            <person name="Rogers Y.-H."/>
            <person name="Friedman R."/>
            <person name="Venter J.C."/>
        </authorList>
    </citation>
    <scope>NUCLEOTIDE SEQUENCE [LARGE SCALE GENOMIC DNA]</scope>
    <source>
        <strain evidence="2 3">OS145</strain>
    </source>
</reference>
<feature type="transmembrane region" description="Helical" evidence="1">
    <location>
        <begin position="185"/>
        <end position="203"/>
    </location>
</feature>
<feature type="transmembrane region" description="Helical" evidence="1">
    <location>
        <begin position="154"/>
        <end position="173"/>
    </location>
</feature>
<name>A0ABP2CT10_9GAMM</name>
<dbReference type="EMBL" id="AAMX01000002">
    <property type="protein sequence ID" value="EAQ32998.1"/>
    <property type="molecule type" value="Genomic_DNA"/>
</dbReference>
<protein>
    <submittedName>
        <fullName evidence="2">Predicted membrane protein</fullName>
    </submittedName>
</protein>
<keyword evidence="3" id="KW-1185">Reference proteome</keyword>
<keyword evidence="1" id="KW-0472">Membrane</keyword>
<evidence type="ECO:0000313" key="2">
    <source>
        <dbReference type="EMBL" id="EAQ32998.1"/>
    </source>
</evidence>
<sequence>MQTSTPDHTSAKQAMTPQLVVVSIFWLGLLLVASWVKPDYSHMSQYISEINATGTTAAGVLGWVGFVPFAIVVLSFLVSARSRVRVEGISALGYALLFFYPFAYLGAALAPCDAGCPIDGSASQTIHNWIGILSYLGFAAGTLLLAFTPRAHWALRIVFVLLAIIIGLGFFIMPTENLEPVRGAIQRYLEIAQLAVFWLLLGITRKHSSNE</sequence>
<organism evidence="2 3">
    <name type="scientific">Idiomarina baltica OS145</name>
    <dbReference type="NCBI Taxonomy" id="314276"/>
    <lineage>
        <taxon>Bacteria</taxon>
        <taxon>Pseudomonadati</taxon>
        <taxon>Pseudomonadota</taxon>
        <taxon>Gammaproteobacteria</taxon>
        <taxon>Alteromonadales</taxon>
        <taxon>Idiomarinaceae</taxon>
        <taxon>Idiomarina</taxon>
    </lineage>
</organism>
<proteinExistence type="predicted"/>
<feature type="transmembrane region" description="Helical" evidence="1">
    <location>
        <begin position="91"/>
        <end position="109"/>
    </location>
</feature>
<accession>A0ABP2CT10</accession>
<feature type="transmembrane region" description="Helical" evidence="1">
    <location>
        <begin position="56"/>
        <end position="79"/>
    </location>
</feature>